<feature type="binding site" evidence="14">
    <location>
        <position position="1954"/>
    </location>
    <ligand>
        <name>ATP</name>
        <dbReference type="ChEBI" id="CHEBI:30616"/>
    </ligand>
</feature>
<dbReference type="InterPro" id="IPR015943">
    <property type="entry name" value="WD40/YVTN_repeat-like_dom_sf"/>
</dbReference>
<dbReference type="GO" id="GO:0005524">
    <property type="term" value="F:ATP binding"/>
    <property type="evidence" value="ECO:0007669"/>
    <property type="project" value="UniProtKB-UniRule"/>
</dbReference>
<dbReference type="InterPro" id="IPR000719">
    <property type="entry name" value="Prot_kinase_dom"/>
</dbReference>
<dbReference type="InterPro" id="IPR056593">
    <property type="entry name" value="ANK_LRRK2"/>
</dbReference>
<dbReference type="Pfam" id="PF00069">
    <property type="entry name" value="Pkinase"/>
    <property type="match status" value="1"/>
</dbReference>
<keyword evidence="19" id="KW-1185">Reference proteome</keyword>
<dbReference type="PROSITE" id="PS00108">
    <property type="entry name" value="PROTEIN_KINASE_ST"/>
    <property type="match status" value="1"/>
</dbReference>
<evidence type="ECO:0000256" key="9">
    <source>
        <dbReference type="ARBA" id="ARBA00022777"/>
    </source>
</evidence>
<keyword evidence="8 14" id="KW-0547">Nucleotide-binding</keyword>
<dbReference type="Gene3D" id="3.80.10.10">
    <property type="entry name" value="Ribonuclease Inhibitor"/>
    <property type="match status" value="2"/>
</dbReference>
<evidence type="ECO:0000256" key="3">
    <source>
        <dbReference type="ARBA" id="ARBA00022527"/>
    </source>
</evidence>
<dbReference type="InterPro" id="IPR036770">
    <property type="entry name" value="Ankyrin_rpt-contain_sf"/>
</dbReference>
<evidence type="ECO:0000256" key="13">
    <source>
        <dbReference type="ARBA" id="ARBA00048679"/>
    </source>
</evidence>
<feature type="domain" description="Protein kinase" evidence="16">
    <location>
        <begin position="1927"/>
        <end position="2194"/>
    </location>
</feature>
<dbReference type="InterPro" id="IPR032171">
    <property type="entry name" value="COR-A"/>
</dbReference>
<feature type="region of interest" description="Disordered" evidence="15">
    <location>
        <begin position="976"/>
        <end position="1009"/>
    </location>
</feature>
<feature type="compositionally biased region" description="Polar residues" evidence="15">
    <location>
        <begin position="976"/>
        <end position="985"/>
    </location>
</feature>
<dbReference type="InterPro" id="IPR051420">
    <property type="entry name" value="Ser_Thr_Kinases_DiverseReg"/>
</dbReference>
<evidence type="ECO:0000313" key="19">
    <source>
        <dbReference type="Proteomes" id="UP000297703"/>
    </source>
</evidence>
<dbReference type="PRINTS" id="PR00449">
    <property type="entry name" value="RASTRNSFRMNG"/>
</dbReference>
<dbReference type="Gene3D" id="1.25.40.20">
    <property type="entry name" value="Ankyrin repeat-containing domain"/>
    <property type="match status" value="1"/>
</dbReference>
<evidence type="ECO:0000256" key="6">
    <source>
        <dbReference type="ARBA" id="ARBA00022679"/>
    </source>
</evidence>
<dbReference type="NCBIfam" id="TIGR00231">
    <property type="entry name" value="small_GTP"/>
    <property type="match status" value="1"/>
</dbReference>
<dbReference type="Gene3D" id="1.10.510.10">
    <property type="entry name" value="Transferase(Phosphotransferase) domain 1"/>
    <property type="match status" value="1"/>
</dbReference>
<dbReference type="InterPro" id="IPR008271">
    <property type="entry name" value="Ser/Thr_kinase_AS"/>
</dbReference>
<evidence type="ECO:0000256" key="5">
    <source>
        <dbReference type="ARBA" id="ARBA00022614"/>
    </source>
</evidence>
<dbReference type="PROSITE" id="PS51450">
    <property type="entry name" value="LRR"/>
    <property type="match status" value="6"/>
</dbReference>
<dbReference type="PROSITE" id="PS51419">
    <property type="entry name" value="RAB"/>
    <property type="match status" value="1"/>
</dbReference>
<dbReference type="InterPro" id="IPR005225">
    <property type="entry name" value="Small_GTP-bd"/>
</dbReference>
<keyword evidence="10 14" id="KW-0067">ATP-binding</keyword>
<dbReference type="SUPFAM" id="SSF52540">
    <property type="entry name" value="P-loop containing nucleoside triphosphate hydrolases"/>
    <property type="match status" value="1"/>
</dbReference>
<dbReference type="GO" id="GO:0005525">
    <property type="term" value="F:GTP binding"/>
    <property type="evidence" value="ECO:0007669"/>
    <property type="project" value="UniProtKB-KW"/>
</dbReference>
<dbReference type="InterPro" id="IPR056597">
    <property type="entry name" value="ARM_LRRK2"/>
</dbReference>
<feature type="region of interest" description="Disordered" evidence="15">
    <location>
        <begin position="1"/>
        <end position="58"/>
    </location>
</feature>
<evidence type="ECO:0000313" key="18">
    <source>
        <dbReference type="EMBL" id="TFK06870.1"/>
    </source>
</evidence>
<dbReference type="FunFam" id="3.80.10.10:FF:000110">
    <property type="entry name" value="Leucine-rich repeat serine/threonine-protein kinase 2"/>
    <property type="match status" value="1"/>
</dbReference>
<dbReference type="PANTHER" id="PTHR48005">
    <property type="entry name" value="LEUCINE RICH REPEAT KINASE 2"/>
    <property type="match status" value="1"/>
</dbReference>
<evidence type="ECO:0000259" key="17">
    <source>
        <dbReference type="PROSITE" id="PS51424"/>
    </source>
</evidence>
<comment type="caution">
    <text evidence="18">The sequence shown here is derived from an EMBL/GenBank/DDBJ whole genome shotgun (WGS) entry which is preliminary data.</text>
</comment>
<dbReference type="GO" id="GO:0050793">
    <property type="term" value="P:regulation of developmental process"/>
    <property type="evidence" value="ECO:0007669"/>
    <property type="project" value="UniProtKB-ARBA"/>
</dbReference>
<dbReference type="InterPro" id="IPR032675">
    <property type="entry name" value="LRR_dom_sf"/>
</dbReference>
<dbReference type="GO" id="GO:0007154">
    <property type="term" value="P:cell communication"/>
    <property type="evidence" value="ECO:0007669"/>
    <property type="project" value="UniProtKB-ARBA"/>
</dbReference>
<comment type="catalytic activity">
    <reaction evidence="12">
        <text>L-threonyl-[protein] + ATP = O-phospho-L-threonyl-[protein] + ADP + H(+)</text>
        <dbReference type="Rhea" id="RHEA:46608"/>
        <dbReference type="Rhea" id="RHEA-COMP:11060"/>
        <dbReference type="Rhea" id="RHEA-COMP:11605"/>
        <dbReference type="ChEBI" id="CHEBI:15378"/>
        <dbReference type="ChEBI" id="CHEBI:30013"/>
        <dbReference type="ChEBI" id="CHEBI:30616"/>
        <dbReference type="ChEBI" id="CHEBI:61977"/>
        <dbReference type="ChEBI" id="CHEBI:456216"/>
        <dbReference type="EC" id="2.7.11.1"/>
    </reaction>
</comment>
<feature type="domain" description="Roc" evidence="17">
    <location>
        <begin position="1376"/>
        <end position="1559"/>
    </location>
</feature>
<dbReference type="InterPro" id="IPR020859">
    <property type="entry name" value="ROC"/>
</dbReference>
<comment type="cofactor">
    <cofactor evidence="1">
        <name>Mg(2+)</name>
        <dbReference type="ChEBI" id="CHEBI:18420"/>
    </cofactor>
</comment>
<dbReference type="Pfam" id="PF23748">
    <property type="entry name" value="Beta-prop_LRRK2"/>
    <property type="match status" value="1"/>
</dbReference>
<evidence type="ECO:0000256" key="4">
    <source>
        <dbReference type="ARBA" id="ARBA00022574"/>
    </source>
</evidence>
<dbReference type="Pfam" id="PF00560">
    <property type="entry name" value="LRR_1"/>
    <property type="match status" value="1"/>
</dbReference>
<dbReference type="CDD" id="cd14068">
    <property type="entry name" value="STKc_LRRK2"/>
    <property type="match status" value="1"/>
</dbReference>
<evidence type="ECO:0000259" key="16">
    <source>
        <dbReference type="PROSITE" id="PS50011"/>
    </source>
</evidence>
<keyword evidence="5" id="KW-0433">Leucine-rich repeat</keyword>
<evidence type="ECO:0000256" key="12">
    <source>
        <dbReference type="ARBA" id="ARBA00047899"/>
    </source>
</evidence>
<keyword evidence="6" id="KW-0808">Transferase</keyword>
<dbReference type="SMART" id="SM00364">
    <property type="entry name" value="LRR_BAC"/>
    <property type="match status" value="7"/>
</dbReference>
<dbReference type="Gene3D" id="1.25.10.10">
    <property type="entry name" value="Leucine-rich Repeat Variant"/>
    <property type="match status" value="2"/>
</dbReference>
<name>A0A4D9EKV1_9SAUR</name>
<dbReference type="FunFam" id="1.10.10.10:FF:001161">
    <property type="entry name" value="Leucine-rich repeat serine/threonine-protein kinase 2"/>
    <property type="match status" value="1"/>
</dbReference>
<dbReference type="Pfam" id="PF16095">
    <property type="entry name" value="COR-A"/>
    <property type="match status" value="1"/>
</dbReference>
<comment type="catalytic activity">
    <reaction evidence="13">
        <text>L-seryl-[protein] + ATP = O-phospho-L-seryl-[protein] + ADP + H(+)</text>
        <dbReference type="Rhea" id="RHEA:17989"/>
        <dbReference type="Rhea" id="RHEA-COMP:9863"/>
        <dbReference type="Rhea" id="RHEA-COMP:11604"/>
        <dbReference type="ChEBI" id="CHEBI:15378"/>
        <dbReference type="ChEBI" id="CHEBI:29999"/>
        <dbReference type="ChEBI" id="CHEBI:30616"/>
        <dbReference type="ChEBI" id="CHEBI:83421"/>
        <dbReference type="ChEBI" id="CHEBI:456216"/>
        <dbReference type="EC" id="2.7.11.1"/>
    </reaction>
</comment>
<dbReference type="SMART" id="SM00220">
    <property type="entry name" value="S_TKc"/>
    <property type="match status" value="1"/>
</dbReference>
<dbReference type="Gene3D" id="3.30.70.1390">
    <property type="entry name" value="ROC domain from the Parkinson's disease-associated leucine-rich repeat kinase 2"/>
    <property type="match status" value="1"/>
</dbReference>
<dbReference type="Pfam" id="PF25497">
    <property type="entry name" value="COR-B"/>
    <property type="match status" value="1"/>
</dbReference>
<dbReference type="FunFam" id="1.25.40.20:FF:000219">
    <property type="entry name" value="Leucine-rich repeat serine/threonine-protein kinase 2"/>
    <property type="match status" value="1"/>
</dbReference>
<evidence type="ECO:0000256" key="1">
    <source>
        <dbReference type="ARBA" id="ARBA00001946"/>
    </source>
</evidence>
<dbReference type="SMART" id="SM00369">
    <property type="entry name" value="LRR_TYP"/>
    <property type="match status" value="7"/>
</dbReference>
<dbReference type="Pfam" id="PF23744">
    <property type="entry name" value="ARM_LRRK2"/>
    <property type="match status" value="1"/>
</dbReference>
<dbReference type="FunFam" id="1.10.510.10:FF:001216">
    <property type="entry name" value="Leucine-rich repeat kinase 2"/>
    <property type="match status" value="1"/>
</dbReference>
<dbReference type="InterPro" id="IPR011009">
    <property type="entry name" value="Kinase-like_dom_sf"/>
</dbReference>
<dbReference type="SUPFAM" id="SSF50978">
    <property type="entry name" value="WD40 repeat-like"/>
    <property type="match status" value="1"/>
</dbReference>
<sequence length="2575" mass="290029">MTAAAGLSRGIDAAAVTTRRRLSSPRGGRGAPRPDALPGMRRGSAMASRGSCPEEEEEEREEAALRKLIVRLTNVQEGKQLESLLQTLEDLLALAHRPRAPRLFGGRNVHVPLLLVLDSYLRVAAVQQVGWSLLCKLIEVCPATLRNIAPQDVGKDWEVLGVHQHILKMLAIHNANRNLLIIGLKALNLLLSSDIITIMLLDEETDVFLLVFHAMQTFPNNEEIQQYGCKTLHMLFEKVPEEQLTEFVESKDHMIILNVLKQFQEKEDVVLPALYSLHSLAGPSSNVEVLMSGNVRCYNVIVETMKTFPNSEPIQEVSCCLLHKLTLGNFFNILVLNEVHEVIVKAVIRYSANAKLQAAALGCLALLTETIFLNQDLEERKEEEEGEKLYWLEACYKALKLHRKNTDVQEAACWALNNLFMYQCNLHEKIGDEDKQYPIHREMMLAMLMHSTAKEVFQAAANALATLSEQNVNIRKILLAKGIHINALDIMKKHSDSPEVAESACKMLNRVFEGSFPHLDIVIVVASEVIKAMRKHEKVPSVQLEALRVILPFMIPGAMKEWQNGPSGAVGDADLMLTLKVIKNQCLLEGTHTLVLDALNRFIGNPGIQKCGLKILSSIVECSGALQMLSQQGATDTVLHTLQMYPDDQEIQCLGLSLLGSLITRKSLCIASMHVLATVLVSTLRRFKEVVEIQIHGFHMILTIFDLSPCFAKLLIYESFDTVIFYQMSMCFTEQRDQQFQSLCCKCFAKIANNDDLKNTMLEKACAEYNSIIAECLLLLGADVNKNIQTSSLIYQVCEKGSNLKLVELLLTSGAREQDVRSALTVSIKKGDSQIISLLLRKLSLDVANSSICLGGFCMGRIEPSWLSPLFPNKLTPIRKQTNAGSALARMVLRYQMKSFSEDRSRSSSDVTFSEDVLDKSDDWIFMPEPLVDSVFRLSDDIDSEGSEGSFLMKKKSNSIAVTDLYKDTPLQGYSTLQRHSNSLGPDSDHEPLVKQRRRLSSDESHKGISKFQSHLKRSDSLSSLVSEREYIKSLDLSSNELENIDAISQNCCLTGHLERLEKLELHQNALTSIPEQLCETLKCLTYLDLHSNRFASFPTYLLKMNYIANLDISRNDIGPSLALDPHTKCPTLKQLNLSYNQLSCIPKFLADVAENLEQLMLGGNKISGICSPICLKELKVLNISKNNISSLAVDFLKECTKLEIFSARMNLLDTIPNLPSSITNLKLSQNHFVRIPEAILLLPHLRSVDLSNNKIINLPGPMHWKSLNLRELLFNYNQIDILDLNEKAYAWSRLEKLHLSHNKLKEIPPQIGFLENLSSLDVSYNSGLRSFPDEMGKLSKVWDLPLDGLHLNLDFKHVGCKARDIIRFLQQRLKKAVPYNRMKLMIVGNTGSGKTTLLQQLMKCKRPDLGTQKPTIGIDVKDWSVPVKGKVKKDLILNVWDFAGQEEFYSTHPHFMTQRALYLAVYDLSKGQTEVDAMKPWLFNIKARASSSPVILVGTHLDASGEKQRKACLSKITRELLNKRGFPAIRDYHFVNATEESDALIKLRKTIIKESLNFKIRDQPVVGQLIPDSYLELEKIILFERENVPTEFPVIDHKQLLVLVQESQLQLDENELPHAVHFLNESGVLLHFQDPALQLTDLYFVDPKWLCKIMAQILTVKVEGFPKYPKGIIKRSDVEKFLLKKSRFPKIYMSQYFKLLEKFQIALPLGEDQLLVPSSLSDHRPVIELPHCENSEIIIRLYEMPYFPMGFWSRLINRLLEVSPYMLSGRERALRPNRMYWRQGIYLNWSPEAYCLVESAIFDSNPDSFLKITAPSCRKGCILLGQVVDHIDSLVEEWFPGLLDIDVCGEGETLLKKWALCSFEDGKEHQKILLDDLLKKAEEGDLLVNPDQPRFTIPIAQIAPDLILADLPRNIMLNNDELEFDQAPEFLLGDGGFGSVYRASYGGEEVAVKIFNKHTSLRLLRQELAVLCHLHHPSLVSLLAAAIRPRMLVMELAPKGSLDRLLQQDSSSLTKTLQHRIALHVADGLRYLHSSMIIYRDLKPHNVLLFTLYPNSAVIAKIADYGIAQYCCRMGIKTSEGTPGFRAPEVARGNVIYNQQADVYSFGLLLYDILTAGGRIIEGMKFPNEFDELAINGKLPDPVKEYGCAPWPEVESLISKCLKENPQERPTSAQVYDILNSAKLICLMRHISIRNAFTAECMVASNQSCKKAGVWIGNGNTKKGQVSFIDLNTDDHTCEDIADGRILCLALVTLPTERENWVVAGTQSGSLWAFNTEDGKNKHHLQKMSDSVTCLYCNFFSKQSKQKNFFLVGTADGKVAVFEDQVVKCKGAAPLKILTIGNVSTPLMCLSESTYASEKNIVWGSCGTKIISLSGDMSIQKLIETKTSQLFCHKAYSDANIISIAVDKSIYLAKKNSHFVEVWDKKTEKLCELIDCAHFLKEEVVKLNKESKHTVAYSGRVKTICLQKNTALWIGTGGGHILLLDLTTRRPIRIIYDFCDSVRVMLTAQLGSLKNVMLVLGYCYKCNEDNKHQKELQSCMSVWDIKLPHEVQNLKKHIEVRQELAEKMRNFSLD</sequence>
<dbReference type="Proteomes" id="UP000297703">
    <property type="component" value="Unassembled WGS sequence"/>
</dbReference>
<dbReference type="GO" id="GO:0009966">
    <property type="term" value="P:regulation of signal transduction"/>
    <property type="evidence" value="ECO:0007669"/>
    <property type="project" value="UniProtKB-ARBA"/>
</dbReference>
<protein>
    <recommendedName>
        <fullName evidence="2">non-specific serine/threonine protein kinase</fullName>
        <ecNumber evidence="2">2.7.11.1</ecNumber>
    </recommendedName>
</protein>
<dbReference type="InterPro" id="IPR036322">
    <property type="entry name" value="WD40_repeat_dom_sf"/>
</dbReference>
<dbReference type="FunFam" id="3.80.10.10:FF:000179">
    <property type="entry name" value="leucine-rich repeat serine/threonine-protein kinase 2"/>
    <property type="match status" value="1"/>
</dbReference>
<keyword evidence="7" id="KW-0677">Repeat</keyword>
<dbReference type="FunFam" id="1.25.10.10:FF:000215">
    <property type="entry name" value="leucine-rich repeat serine/threonine-protein kinase 2"/>
    <property type="match status" value="1"/>
</dbReference>
<dbReference type="InterPro" id="IPR011989">
    <property type="entry name" value="ARM-like"/>
</dbReference>
<dbReference type="Gene3D" id="3.30.200.20">
    <property type="entry name" value="Phosphorylase Kinase, domain 1"/>
    <property type="match status" value="1"/>
</dbReference>
<evidence type="ECO:0000256" key="7">
    <source>
        <dbReference type="ARBA" id="ARBA00022737"/>
    </source>
</evidence>
<dbReference type="InterPro" id="IPR001611">
    <property type="entry name" value="Leu-rich_rpt"/>
</dbReference>
<keyword evidence="9 18" id="KW-0418">Kinase</keyword>
<dbReference type="GO" id="GO:0005829">
    <property type="term" value="C:cytosol"/>
    <property type="evidence" value="ECO:0007669"/>
    <property type="project" value="UniProtKB-ARBA"/>
</dbReference>
<dbReference type="InterPro" id="IPR057263">
    <property type="entry name" value="COR-B"/>
</dbReference>
<keyword evidence="4" id="KW-0853">WD repeat</keyword>
<dbReference type="Pfam" id="PF23745">
    <property type="entry name" value="ANK_LRRK2"/>
    <property type="match status" value="1"/>
</dbReference>
<dbReference type="FunFam" id="3.30.200.20:FF:000313">
    <property type="entry name" value="Leucine-rich repeat serine/threonine-protein kinase 2"/>
    <property type="match status" value="1"/>
</dbReference>
<dbReference type="STRING" id="55544.A0A4D9EKV1"/>
<dbReference type="SUPFAM" id="SSF52058">
    <property type="entry name" value="L domain-like"/>
    <property type="match status" value="1"/>
</dbReference>
<dbReference type="EC" id="2.7.11.1" evidence="2"/>
<dbReference type="PANTHER" id="PTHR48005:SF13">
    <property type="entry name" value="SERINE_THREONINE-PROTEIN KINASE DDB_G0278509-RELATED"/>
    <property type="match status" value="1"/>
</dbReference>
<dbReference type="Gene3D" id="3.40.50.300">
    <property type="entry name" value="P-loop containing nucleotide triphosphate hydrolases"/>
    <property type="match status" value="1"/>
</dbReference>
<dbReference type="InterPro" id="IPR056602">
    <property type="entry name" value="Beta-prop_LRRK2"/>
</dbReference>
<organism evidence="18 19">
    <name type="scientific">Platysternon megacephalum</name>
    <name type="common">big-headed turtle</name>
    <dbReference type="NCBI Taxonomy" id="55544"/>
    <lineage>
        <taxon>Eukaryota</taxon>
        <taxon>Metazoa</taxon>
        <taxon>Chordata</taxon>
        <taxon>Craniata</taxon>
        <taxon>Vertebrata</taxon>
        <taxon>Euteleostomi</taxon>
        <taxon>Archelosauria</taxon>
        <taxon>Testudinata</taxon>
        <taxon>Testudines</taxon>
        <taxon>Cryptodira</taxon>
        <taxon>Durocryptodira</taxon>
        <taxon>Testudinoidea</taxon>
        <taxon>Platysternidae</taxon>
        <taxon>Platysternon</taxon>
    </lineage>
</organism>
<dbReference type="InterPro" id="IPR017441">
    <property type="entry name" value="Protein_kinase_ATP_BS"/>
</dbReference>
<dbReference type="FunFam" id="3.40.50.300:FF:000656">
    <property type="entry name" value="Leucine-rich repeat serine/threonine-protein kinase 2"/>
    <property type="match status" value="1"/>
</dbReference>
<dbReference type="InterPro" id="IPR027417">
    <property type="entry name" value="P-loop_NTPase"/>
</dbReference>
<dbReference type="Pfam" id="PF08477">
    <property type="entry name" value="Roc"/>
    <property type="match status" value="1"/>
</dbReference>
<keyword evidence="11" id="KW-0342">GTP-binding</keyword>
<dbReference type="OrthoDB" id="8940716at2759"/>
<evidence type="ECO:0000256" key="2">
    <source>
        <dbReference type="ARBA" id="ARBA00012513"/>
    </source>
</evidence>
<evidence type="ECO:0000256" key="11">
    <source>
        <dbReference type="ARBA" id="ARBA00023134"/>
    </source>
</evidence>
<gene>
    <name evidence="18" type="ORF">DR999_PMT10337</name>
</gene>
<dbReference type="PROSITE" id="PS00107">
    <property type="entry name" value="PROTEIN_KINASE_ATP"/>
    <property type="match status" value="1"/>
</dbReference>
<reference evidence="18 19" key="2">
    <citation type="submission" date="2019-04" db="EMBL/GenBank/DDBJ databases">
        <title>The genome sequence of big-headed turtle.</title>
        <authorList>
            <person name="Gong S."/>
        </authorList>
    </citation>
    <scope>NUCLEOTIDE SEQUENCE [LARGE SCALE GENOMIC DNA]</scope>
    <source>
        <strain evidence="18">DO16091913</strain>
        <tissue evidence="18">Muscle</tissue>
    </source>
</reference>
<dbReference type="EMBL" id="QXTE01000092">
    <property type="protein sequence ID" value="TFK06870.1"/>
    <property type="molecule type" value="Genomic_DNA"/>
</dbReference>
<evidence type="ECO:0000256" key="15">
    <source>
        <dbReference type="SAM" id="MobiDB-lite"/>
    </source>
</evidence>
<feature type="compositionally biased region" description="Basic and acidic residues" evidence="15">
    <location>
        <begin position="987"/>
        <end position="1007"/>
    </location>
</feature>
<dbReference type="InterPro" id="IPR016024">
    <property type="entry name" value="ARM-type_fold"/>
</dbReference>
<dbReference type="FunFam" id="3.30.70.1390:FF:000001">
    <property type="entry name" value="Leucine-rich repeat serine/threonine-protein kinase 2"/>
    <property type="match status" value="1"/>
</dbReference>
<dbReference type="GO" id="GO:0004674">
    <property type="term" value="F:protein serine/threonine kinase activity"/>
    <property type="evidence" value="ECO:0007669"/>
    <property type="project" value="UniProtKB-KW"/>
</dbReference>
<dbReference type="InterPro" id="IPR003591">
    <property type="entry name" value="Leu-rich_rpt_typical-subtyp"/>
</dbReference>
<dbReference type="SMART" id="SM00175">
    <property type="entry name" value="RAB"/>
    <property type="match status" value="1"/>
</dbReference>
<dbReference type="SUPFAM" id="SSF48371">
    <property type="entry name" value="ARM repeat"/>
    <property type="match status" value="2"/>
</dbReference>
<dbReference type="Pfam" id="PF13855">
    <property type="entry name" value="LRR_8"/>
    <property type="match status" value="1"/>
</dbReference>
<dbReference type="PROSITE" id="PS50011">
    <property type="entry name" value="PROTEIN_KINASE_DOM"/>
    <property type="match status" value="1"/>
</dbReference>
<evidence type="ECO:0000256" key="10">
    <source>
        <dbReference type="ARBA" id="ARBA00022840"/>
    </source>
</evidence>
<evidence type="ECO:0000256" key="14">
    <source>
        <dbReference type="PROSITE-ProRule" id="PRU10141"/>
    </source>
</evidence>
<keyword evidence="3" id="KW-0723">Serine/threonine-protein kinase</keyword>
<accession>A0A4D9EKV1</accession>
<evidence type="ECO:0000256" key="8">
    <source>
        <dbReference type="ARBA" id="ARBA00022741"/>
    </source>
</evidence>
<proteinExistence type="predicted"/>
<dbReference type="Gene3D" id="2.130.10.10">
    <property type="entry name" value="YVTN repeat-like/Quinoprotein amine dehydrogenase"/>
    <property type="match status" value="1"/>
</dbReference>
<dbReference type="PROSITE" id="PS51424">
    <property type="entry name" value="ROC"/>
    <property type="match status" value="1"/>
</dbReference>
<reference evidence="18 19" key="1">
    <citation type="submission" date="2019-04" db="EMBL/GenBank/DDBJ databases">
        <title>Draft genome of the big-headed turtle Platysternon megacephalum.</title>
        <authorList>
            <person name="Gong S."/>
        </authorList>
    </citation>
    <scope>NUCLEOTIDE SEQUENCE [LARGE SCALE GENOMIC DNA]</scope>
    <source>
        <strain evidence="18">DO16091913</strain>
        <tissue evidence="18">Muscle</tissue>
    </source>
</reference>
<dbReference type="SUPFAM" id="SSF56112">
    <property type="entry name" value="Protein kinase-like (PK-like)"/>
    <property type="match status" value="1"/>
</dbReference>